<evidence type="ECO:0000313" key="1">
    <source>
        <dbReference type="EMBL" id="ABC65286.1"/>
    </source>
</evidence>
<dbReference type="EMBL" id="CP000061">
    <property type="protein sequence ID" value="ABC65286.1"/>
    <property type="molecule type" value="Genomic_DNA"/>
</dbReference>
<evidence type="ECO:0000313" key="2">
    <source>
        <dbReference type="Proteomes" id="UP000001934"/>
    </source>
</evidence>
<proteinExistence type="predicted"/>
<dbReference type="Proteomes" id="UP000001934">
    <property type="component" value="Chromosome"/>
</dbReference>
<accession>Q2NJV7</accession>
<protein>
    <submittedName>
        <fullName evidence="1">Uncharacterized protein</fullName>
    </submittedName>
</protein>
<dbReference type="OrthoDB" id="386068at2"/>
<dbReference type="KEGG" id="ayw:AYWB_169"/>
<organism evidence="1 2">
    <name type="scientific">Aster yellows witches'-broom phytoplasma (strain AYWB)</name>
    <dbReference type="NCBI Taxonomy" id="322098"/>
    <lineage>
        <taxon>Bacteria</taxon>
        <taxon>Bacillati</taxon>
        <taxon>Mycoplasmatota</taxon>
        <taxon>Mollicutes</taxon>
        <taxon>Acholeplasmatales</taxon>
        <taxon>Acholeplasmataceae</taxon>
        <taxon>Candidatus Phytoplasma</taxon>
        <taxon>16SrI (Aster yellows group)</taxon>
    </lineage>
</organism>
<gene>
    <name evidence="1" type="ordered locus">AYWB_169</name>
</gene>
<name>Q2NJV7_AYWBP</name>
<dbReference type="AlphaFoldDB" id="Q2NJV7"/>
<reference evidence="1 2" key="1">
    <citation type="journal article" date="2006" name="J. Bacteriol.">
        <title>Living with genome instability: the adaptation of phytoplasmas to diverse environments of their insect and plant hosts.</title>
        <authorList>
            <person name="Bai X."/>
            <person name="Zhang J."/>
            <person name="Ewing A."/>
            <person name="Miller S.A."/>
            <person name="Jancso Radek A."/>
            <person name="Shevchenko D.V."/>
            <person name="Tsukerman K."/>
            <person name="Walunas T."/>
            <person name="Lapidus A."/>
            <person name="Campbell J.W."/>
            <person name="Hogenhout S.A."/>
        </authorList>
    </citation>
    <scope>NUCLEOTIDE SEQUENCE [LARGE SCALE GENOMIC DNA]</scope>
    <source>
        <strain evidence="1 2">AYWB</strain>
    </source>
</reference>
<keyword evidence="2" id="KW-1185">Reference proteome</keyword>
<dbReference type="HOGENOM" id="CLU_1420194_0_0_14"/>
<dbReference type="PROSITE" id="PS51257">
    <property type="entry name" value="PROKAR_LIPOPROTEIN"/>
    <property type="match status" value="1"/>
</dbReference>
<sequence>MLKKSIKNNYLIFLIVITFVFVSCFLSAFIPSSFADEKKCPKEKTATLSESSKLQEKKLSDVSDPLKVLENITSSLTTKTNLATSKIVYDMRAHLKTKYKESSKYINLFVDTLRDYILVVEDWEDVQVTNFKKETFDIDSFKDIVKTQLKFIFEQSHTSIQDSLDSSCSFLWDEMEVFSQNAIISTVNALWP</sequence>
<dbReference type="RefSeq" id="WP_011412451.1">
    <property type="nucleotide sequence ID" value="NC_007716.1"/>
</dbReference>